<dbReference type="GO" id="GO:2001294">
    <property type="term" value="P:malonyl-CoA catabolic process"/>
    <property type="evidence" value="ECO:0007669"/>
    <property type="project" value="TreeGrafter"/>
</dbReference>
<gene>
    <name evidence="4" type="ORF">STCU_04869</name>
</gene>
<sequence>MYRSFRPFEAKVHSLLHAHQARRPALSFFCPSLLLQPRLLSSDRTAVDAATGLSLPDDKKRVLIENRTSTWCRRIWELSKHVQALERQRVHGAAPRPAAAADPSSSEATPPSHSATTAAEAEAQRRRMLSELQLVLEEERKGEALPAAVVDAIWAVYDSLFPPRVQDAVNNRHLSDASPAAAARGGLPEALTSAYVNHFFSFVRVLTQRDFNVDGVDALSTQLSAAVEQYKQTQGAAPGAGAASQEDDHRRALKLKNKIMGLCFDLRTAGSPLHYLWLRHSASQEGGTRRLMEFRKTIHYFDIECKKQLERLRKPSAAGVADGATAEELRFWTDRKNDIATVDASLSVLFHDFFAKEYLVMEELRWYATAPSLLEHVMAAEHVHPFVNGFADFKRRMQPTHHRHCFAFLHPSVVEEPLIAVQVALTRELMPSVDVLLQRPTPLLDPANTSAAARAFRHTYAREIAAGAGVGALRVDLDPPENEAVDTAIFYSINSAQSSLRGMDMGNLLIKRVVQEVQQNINLTRTARGLPAIVRYSTLSPIPGYTRWLSAQVERLNTRAARLEAGPTAAPDSRALDAAPFGTAPAADAAARQAFERAEAALDTQLRAAVLAYGRRHFAALTEDDQRSVERLEQLEARQQQQQQQAEGGDAALAARLRAQTWKFFLRLLLAPDPTAPWYFDGAFATAVEAPLMASVANYLLREKRRGRVLDPVGNFHIANGAMVRQLNFLGNASVQGEPGERHCHGELSLRGGADRHAGVRLRAAARHGGCGAGGAAPPAAGVGS</sequence>
<feature type="domain" description="Malonyl-CoA decarboxylase C-terminal" evidence="3">
    <location>
        <begin position="674"/>
        <end position="737"/>
    </location>
</feature>
<comment type="caution">
    <text evidence="4">The sequence shown here is derived from an EMBL/GenBank/DDBJ whole genome shotgun (WGS) entry which is preliminary data.</text>
</comment>
<dbReference type="OrthoDB" id="426718at2759"/>
<dbReference type="InterPro" id="IPR042303">
    <property type="entry name" value="Malonyl_CoA_deC_C_sf"/>
</dbReference>
<dbReference type="GO" id="GO:0005782">
    <property type="term" value="C:peroxisomal matrix"/>
    <property type="evidence" value="ECO:0007669"/>
    <property type="project" value="TreeGrafter"/>
</dbReference>
<dbReference type="PANTHER" id="PTHR28641:SF1">
    <property type="entry name" value="MALONYL-COA DECARBOXYLASE, MITOCHONDRIAL"/>
    <property type="match status" value="1"/>
</dbReference>
<dbReference type="Proteomes" id="UP000015354">
    <property type="component" value="Unassembled WGS sequence"/>
</dbReference>
<feature type="region of interest" description="Disordered" evidence="2">
    <location>
        <begin position="89"/>
        <end position="123"/>
    </location>
</feature>
<evidence type="ECO:0000313" key="4">
    <source>
        <dbReference type="EMBL" id="EPY28811.1"/>
    </source>
</evidence>
<keyword evidence="5" id="KW-1185">Reference proteome</keyword>
<dbReference type="PANTHER" id="PTHR28641">
    <property type="match status" value="1"/>
</dbReference>
<accession>S9VP49</accession>
<dbReference type="Pfam" id="PF05292">
    <property type="entry name" value="MCD"/>
    <property type="match status" value="2"/>
</dbReference>
<organism evidence="4 5">
    <name type="scientific">Strigomonas culicis</name>
    <dbReference type="NCBI Taxonomy" id="28005"/>
    <lineage>
        <taxon>Eukaryota</taxon>
        <taxon>Discoba</taxon>
        <taxon>Euglenozoa</taxon>
        <taxon>Kinetoplastea</taxon>
        <taxon>Metakinetoplastina</taxon>
        <taxon>Trypanosomatida</taxon>
        <taxon>Trypanosomatidae</taxon>
        <taxon>Strigomonadinae</taxon>
        <taxon>Strigomonas</taxon>
    </lineage>
</organism>
<dbReference type="InterPro" id="IPR038917">
    <property type="entry name" value="Malonyl_CoA_deC"/>
</dbReference>
<dbReference type="AlphaFoldDB" id="S9VP49"/>
<evidence type="ECO:0000256" key="1">
    <source>
        <dbReference type="SAM" id="Coils"/>
    </source>
</evidence>
<feature type="domain" description="Malonyl-CoA decarboxylase C-terminal" evidence="3">
    <location>
        <begin position="358"/>
        <end position="565"/>
    </location>
</feature>
<dbReference type="EMBL" id="ATMH01004869">
    <property type="protein sequence ID" value="EPY28811.1"/>
    <property type="molecule type" value="Genomic_DNA"/>
</dbReference>
<keyword evidence="1" id="KW-0175">Coiled coil</keyword>
<proteinExistence type="predicted"/>
<dbReference type="InterPro" id="IPR007956">
    <property type="entry name" value="Malonyl_CoA_deC_C"/>
</dbReference>
<dbReference type="GO" id="GO:0006085">
    <property type="term" value="P:acetyl-CoA biosynthetic process"/>
    <property type="evidence" value="ECO:0007669"/>
    <property type="project" value="TreeGrafter"/>
</dbReference>
<name>S9VP49_9TRYP</name>
<protein>
    <submittedName>
        <fullName evidence="4">Malonyl-coa decarboxylase-like protein</fullName>
    </submittedName>
</protein>
<feature type="compositionally biased region" description="Low complexity" evidence="2">
    <location>
        <begin position="93"/>
        <end position="121"/>
    </location>
</feature>
<dbReference type="GO" id="GO:0050080">
    <property type="term" value="F:malonyl-CoA decarboxylase activity"/>
    <property type="evidence" value="ECO:0007669"/>
    <property type="project" value="InterPro"/>
</dbReference>
<evidence type="ECO:0000256" key="2">
    <source>
        <dbReference type="SAM" id="MobiDB-lite"/>
    </source>
</evidence>
<evidence type="ECO:0000313" key="5">
    <source>
        <dbReference type="Proteomes" id="UP000015354"/>
    </source>
</evidence>
<reference evidence="4 5" key="1">
    <citation type="journal article" date="2013" name="PLoS ONE">
        <title>Predicting the Proteins of Angomonas deanei, Strigomonas culicis and Their Respective Endosymbionts Reveals New Aspects of the Trypanosomatidae Family.</title>
        <authorList>
            <person name="Motta M.C."/>
            <person name="Martins A.C."/>
            <person name="de Souza S.S."/>
            <person name="Catta-Preta C.M."/>
            <person name="Silva R."/>
            <person name="Klein C.C."/>
            <person name="de Almeida L.G."/>
            <person name="de Lima Cunha O."/>
            <person name="Ciapina L.P."/>
            <person name="Brocchi M."/>
            <person name="Colabardini A.C."/>
            <person name="de Araujo Lima B."/>
            <person name="Machado C.R."/>
            <person name="de Almeida Soares C.M."/>
            <person name="Probst C.M."/>
            <person name="de Menezes C.B."/>
            <person name="Thompson C.E."/>
            <person name="Bartholomeu D.C."/>
            <person name="Gradia D.F."/>
            <person name="Pavoni D.P."/>
            <person name="Grisard E.C."/>
            <person name="Fantinatti-Garboggini F."/>
            <person name="Marchini F.K."/>
            <person name="Rodrigues-Luiz G.F."/>
            <person name="Wagner G."/>
            <person name="Goldman G.H."/>
            <person name="Fietto J.L."/>
            <person name="Elias M.C."/>
            <person name="Goldman M.H."/>
            <person name="Sagot M.F."/>
            <person name="Pereira M."/>
            <person name="Stoco P.H."/>
            <person name="de Mendonca-Neto R.P."/>
            <person name="Teixeira S.M."/>
            <person name="Maciel T.E."/>
            <person name="de Oliveira Mendes T.A."/>
            <person name="Urmenyi T.P."/>
            <person name="de Souza W."/>
            <person name="Schenkman S."/>
            <person name="de Vasconcelos A.T."/>
        </authorList>
    </citation>
    <scope>NUCLEOTIDE SEQUENCE [LARGE SCALE GENOMIC DNA]</scope>
</reference>
<feature type="coiled-coil region" evidence="1">
    <location>
        <begin position="625"/>
        <end position="652"/>
    </location>
</feature>
<evidence type="ECO:0000259" key="3">
    <source>
        <dbReference type="Pfam" id="PF05292"/>
    </source>
</evidence>
<dbReference type="Gene3D" id="3.40.630.150">
    <property type="entry name" value="Malonyl-CoA decarboxylase, catalytic domain"/>
    <property type="match status" value="1"/>
</dbReference>
<dbReference type="GO" id="GO:0005759">
    <property type="term" value="C:mitochondrial matrix"/>
    <property type="evidence" value="ECO:0007669"/>
    <property type="project" value="TreeGrafter"/>
</dbReference>
<dbReference type="GO" id="GO:0006633">
    <property type="term" value="P:fatty acid biosynthetic process"/>
    <property type="evidence" value="ECO:0007669"/>
    <property type="project" value="InterPro"/>
</dbReference>